<protein>
    <submittedName>
        <fullName evidence="1">Putative nucleotidyltransferase component of viral defense system</fullName>
    </submittedName>
</protein>
<accession>A0A841FMI4</accession>
<sequence length="212" mass="23201">MSVLTPLQIETLRMFFALPESSGFLLAGGAALVAQKLTKRPTHDLDFFSAPGTASVPAARDAVEHAAASRGWQVDRIQDAETFCRLKVAGMEEILLVDLAIDVAPAHATISTDLGPSFAPEELAGRKTIALFDRAEARDFTDVHQLAERFGREILLARAAEIDNGFDRHVLASMMRTLDRFTDAELPVDGISPTELRTYFSDWARELDATEG</sequence>
<keyword evidence="2" id="KW-1185">Reference proteome</keyword>
<gene>
    <name evidence="1" type="ORF">HNR73_001007</name>
</gene>
<dbReference type="AlphaFoldDB" id="A0A841FMI4"/>
<proteinExistence type="predicted"/>
<reference evidence="1 2" key="1">
    <citation type="submission" date="2020-08" db="EMBL/GenBank/DDBJ databases">
        <title>Genomic Encyclopedia of Type Strains, Phase IV (KMG-IV): sequencing the most valuable type-strain genomes for metagenomic binning, comparative biology and taxonomic classification.</title>
        <authorList>
            <person name="Goeker M."/>
        </authorList>
    </citation>
    <scope>NUCLEOTIDE SEQUENCE [LARGE SCALE GENOMIC DNA]</scope>
    <source>
        <strain evidence="1 2">YIM 65646</strain>
    </source>
</reference>
<dbReference type="Proteomes" id="UP000548476">
    <property type="component" value="Unassembled WGS sequence"/>
</dbReference>
<dbReference type="Pfam" id="PF08843">
    <property type="entry name" value="AbiEii"/>
    <property type="match status" value="1"/>
</dbReference>
<evidence type="ECO:0000313" key="1">
    <source>
        <dbReference type="EMBL" id="MBB6033160.1"/>
    </source>
</evidence>
<dbReference type="GO" id="GO:0016740">
    <property type="term" value="F:transferase activity"/>
    <property type="evidence" value="ECO:0007669"/>
    <property type="project" value="UniProtKB-KW"/>
</dbReference>
<comment type="caution">
    <text evidence="1">The sequence shown here is derived from an EMBL/GenBank/DDBJ whole genome shotgun (WGS) entry which is preliminary data.</text>
</comment>
<dbReference type="InterPro" id="IPR014942">
    <property type="entry name" value="AbiEii"/>
</dbReference>
<dbReference type="EMBL" id="JACHGT010000002">
    <property type="protein sequence ID" value="MBB6033160.1"/>
    <property type="molecule type" value="Genomic_DNA"/>
</dbReference>
<organism evidence="1 2">
    <name type="scientific">Phytomonospora endophytica</name>
    <dbReference type="NCBI Taxonomy" id="714109"/>
    <lineage>
        <taxon>Bacteria</taxon>
        <taxon>Bacillati</taxon>
        <taxon>Actinomycetota</taxon>
        <taxon>Actinomycetes</taxon>
        <taxon>Micromonosporales</taxon>
        <taxon>Micromonosporaceae</taxon>
        <taxon>Phytomonospora</taxon>
    </lineage>
</organism>
<dbReference type="RefSeq" id="WP_184786057.1">
    <property type="nucleotide sequence ID" value="NZ_BONT01000023.1"/>
</dbReference>
<evidence type="ECO:0000313" key="2">
    <source>
        <dbReference type="Proteomes" id="UP000548476"/>
    </source>
</evidence>
<keyword evidence="1" id="KW-0808">Transferase</keyword>
<name>A0A841FMI4_9ACTN</name>